<sequence length="317" mass="31602">MRPFARARATQSLPVMRPALPLLLLLGACVAEPPPEAALPGEGQGGTIVADYGGGSAPVARYVRLPDGRAMPVEAPPAGAPPTAAPGAAGKPLQGGGEPAGEAAAPPRARAGRAIGTGSAFAVTANGLAVTNAHVVQGCAQVLDEQGRAVRVVATDRQRDLALIDAGRGFGSVVRFRPQAAVDLGETVLVFGFPYGQALGTGINVTNGIVTGLAGPGGDVSRFQMNAAVQPGNSGGPAVDDAGLLLGVAVGRLNDLAVLRATGSLPQGVNFAIRATEVERFLAEQNVRPARGAQGGTGARAVSATVAPAVFQVLCRG</sequence>
<accession>A0ABM7YA96</accession>
<dbReference type="InterPro" id="IPR001940">
    <property type="entry name" value="Peptidase_S1C"/>
</dbReference>
<dbReference type="Gene3D" id="2.40.10.10">
    <property type="entry name" value="Trypsin-like serine proteases"/>
    <property type="match status" value="2"/>
</dbReference>
<name>A0ABM7YA96_9PROT</name>
<evidence type="ECO:0008006" key="4">
    <source>
        <dbReference type="Google" id="ProtNLM"/>
    </source>
</evidence>
<dbReference type="PRINTS" id="PR00834">
    <property type="entry name" value="PROTEASES2C"/>
</dbReference>
<dbReference type="Pfam" id="PF13365">
    <property type="entry name" value="Trypsin_2"/>
    <property type="match status" value="1"/>
</dbReference>
<organism evidence="2 3">
    <name type="scientific">Roseomonas fluvialis</name>
    <dbReference type="NCBI Taxonomy" id="1750527"/>
    <lineage>
        <taxon>Bacteria</taxon>
        <taxon>Pseudomonadati</taxon>
        <taxon>Pseudomonadota</taxon>
        <taxon>Alphaproteobacteria</taxon>
        <taxon>Acetobacterales</taxon>
        <taxon>Roseomonadaceae</taxon>
        <taxon>Roseomonas</taxon>
    </lineage>
</organism>
<evidence type="ECO:0000256" key="1">
    <source>
        <dbReference type="SAM" id="MobiDB-lite"/>
    </source>
</evidence>
<feature type="compositionally biased region" description="Low complexity" evidence="1">
    <location>
        <begin position="100"/>
        <end position="109"/>
    </location>
</feature>
<evidence type="ECO:0000313" key="3">
    <source>
        <dbReference type="Proteomes" id="UP000831327"/>
    </source>
</evidence>
<dbReference type="SUPFAM" id="SSF50494">
    <property type="entry name" value="Trypsin-like serine proteases"/>
    <property type="match status" value="1"/>
</dbReference>
<feature type="region of interest" description="Disordered" evidence="1">
    <location>
        <begin position="72"/>
        <end position="109"/>
    </location>
</feature>
<proteinExistence type="predicted"/>
<dbReference type="PANTHER" id="PTHR43019:SF23">
    <property type="entry name" value="PROTEASE DO-LIKE 5, CHLOROPLASTIC"/>
    <property type="match status" value="1"/>
</dbReference>
<protein>
    <recommendedName>
        <fullName evidence="4">Serine protease</fullName>
    </recommendedName>
</protein>
<dbReference type="PROSITE" id="PS51257">
    <property type="entry name" value="PROKAR_LIPOPROTEIN"/>
    <property type="match status" value="1"/>
</dbReference>
<feature type="compositionally biased region" description="Pro residues" evidence="1">
    <location>
        <begin position="74"/>
        <end position="84"/>
    </location>
</feature>
<dbReference type="InterPro" id="IPR009003">
    <property type="entry name" value="Peptidase_S1_PA"/>
</dbReference>
<evidence type="ECO:0000313" key="2">
    <source>
        <dbReference type="EMBL" id="BDG74965.1"/>
    </source>
</evidence>
<gene>
    <name evidence="2" type="ORF">Rmf_48940</name>
</gene>
<dbReference type="InterPro" id="IPR043504">
    <property type="entry name" value="Peptidase_S1_PA_chymotrypsin"/>
</dbReference>
<dbReference type="PANTHER" id="PTHR43019">
    <property type="entry name" value="SERINE ENDOPROTEASE DEGS"/>
    <property type="match status" value="1"/>
</dbReference>
<dbReference type="Proteomes" id="UP000831327">
    <property type="component" value="Chromosome"/>
</dbReference>
<dbReference type="EMBL" id="AP025637">
    <property type="protein sequence ID" value="BDG74965.1"/>
    <property type="molecule type" value="Genomic_DNA"/>
</dbReference>
<reference evidence="2 3" key="1">
    <citation type="journal article" date="2016" name="Microbes Environ.">
        <title>Phylogenetically diverse aerobic anoxygenic phototrophic bacteria isolated from epilithic biofilms in Tama river, Japan.</title>
        <authorList>
            <person name="Hirose S."/>
            <person name="Matsuura K."/>
            <person name="Haruta S."/>
        </authorList>
    </citation>
    <scope>NUCLEOTIDE SEQUENCE [LARGE SCALE GENOMIC DNA]</scope>
    <source>
        <strain evidence="2 3">S08</strain>
    </source>
</reference>
<keyword evidence="3" id="KW-1185">Reference proteome</keyword>